<evidence type="ECO:0000313" key="1">
    <source>
        <dbReference type="EMBL" id="KKN86869.1"/>
    </source>
</evidence>
<reference evidence="1" key="1">
    <citation type="journal article" date="2015" name="Nature">
        <title>Complex archaea that bridge the gap between prokaryotes and eukaryotes.</title>
        <authorList>
            <person name="Spang A."/>
            <person name="Saw J.H."/>
            <person name="Jorgensen S.L."/>
            <person name="Zaremba-Niedzwiedzka K."/>
            <person name="Martijn J."/>
            <person name="Lind A.E."/>
            <person name="van Eijk R."/>
            <person name="Schleper C."/>
            <person name="Guy L."/>
            <person name="Ettema T.J."/>
        </authorList>
    </citation>
    <scope>NUCLEOTIDE SEQUENCE</scope>
</reference>
<gene>
    <name evidence="1" type="ORF">LCGC14_0264310</name>
</gene>
<accession>A0A0F9U5J6</accession>
<protein>
    <submittedName>
        <fullName evidence="1">Uncharacterized protein</fullName>
    </submittedName>
</protein>
<sequence>MIHIPIGSRWPYPKKMLSIGLEFKPQDLWVGAFWKRGDKATGSWQNVNVWVCLVPALPIHVTYEWSVL</sequence>
<comment type="caution">
    <text evidence="1">The sequence shown here is derived from an EMBL/GenBank/DDBJ whole genome shotgun (WGS) entry which is preliminary data.</text>
</comment>
<proteinExistence type="predicted"/>
<dbReference type="AlphaFoldDB" id="A0A0F9U5J6"/>
<dbReference type="EMBL" id="LAZR01000143">
    <property type="protein sequence ID" value="KKN86869.1"/>
    <property type="molecule type" value="Genomic_DNA"/>
</dbReference>
<name>A0A0F9U5J6_9ZZZZ</name>
<organism evidence="1">
    <name type="scientific">marine sediment metagenome</name>
    <dbReference type="NCBI Taxonomy" id="412755"/>
    <lineage>
        <taxon>unclassified sequences</taxon>
        <taxon>metagenomes</taxon>
        <taxon>ecological metagenomes</taxon>
    </lineage>
</organism>